<proteinExistence type="predicted"/>
<dbReference type="Pfam" id="PF12728">
    <property type="entry name" value="HTH_17"/>
    <property type="match status" value="1"/>
</dbReference>
<organism evidence="2 3">
    <name type="scientific">Dysgonomonas macrotermitis</name>
    <dbReference type="NCBI Taxonomy" id="1346286"/>
    <lineage>
        <taxon>Bacteria</taxon>
        <taxon>Pseudomonadati</taxon>
        <taxon>Bacteroidota</taxon>
        <taxon>Bacteroidia</taxon>
        <taxon>Bacteroidales</taxon>
        <taxon>Dysgonomonadaceae</taxon>
        <taxon>Dysgonomonas</taxon>
    </lineage>
</organism>
<dbReference type="InterPro" id="IPR009061">
    <property type="entry name" value="DNA-bd_dom_put_sf"/>
</dbReference>
<dbReference type="RefSeq" id="WP_062176909.1">
    <property type="nucleotide sequence ID" value="NZ_BBXL01000002.1"/>
</dbReference>
<gene>
    <name evidence="2" type="ORF">SAMN05444362_10225</name>
</gene>
<dbReference type="STRING" id="1346286.SAMN05444362_10225"/>
<evidence type="ECO:0000259" key="1">
    <source>
        <dbReference type="Pfam" id="PF12728"/>
    </source>
</evidence>
<evidence type="ECO:0000313" key="3">
    <source>
        <dbReference type="Proteomes" id="UP000184480"/>
    </source>
</evidence>
<dbReference type="SUPFAM" id="SSF46955">
    <property type="entry name" value="Putative DNA-binding domain"/>
    <property type="match status" value="1"/>
</dbReference>
<keyword evidence="3" id="KW-1185">Reference proteome</keyword>
<reference evidence="3" key="1">
    <citation type="submission" date="2016-11" db="EMBL/GenBank/DDBJ databases">
        <authorList>
            <person name="Varghese N."/>
            <person name="Submissions S."/>
        </authorList>
    </citation>
    <scope>NUCLEOTIDE SEQUENCE [LARGE SCALE GENOMIC DNA]</scope>
    <source>
        <strain evidence="3">DSM 27370</strain>
    </source>
</reference>
<feature type="domain" description="Helix-turn-helix" evidence="1">
    <location>
        <begin position="38"/>
        <end position="86"/>
    </location>
</feature>
<dbReference type="InterPro" id="IPR041657">
    <property type="entry name" value="HTH_17"/>
</dbReference>
<dbReference type="Proteomes" id="UP000184480">
    <property type="component" value="Unassembled WGS sequence"/>
</dbReference>
<dbReference type="EMBL" id="FQUC01000002">
    <property type="protein sequence ID" value="SHE71773.1"/>
    <property type="molecule type" value="Genomic_DNA"/>
</dbReference>
<name>A0A1M4VSI0_9BACT</name>
<evidence type="ECO:0000313" key="2">
    <source>
        <dbReference type="EMBL" id="SHE71773.1"/>
    </source>
</evidence>
<protein>
    <recommendedName>
        <fullName evidence="1">Helix-turn-helix domain-containing protein</fullName>
    </recommendedName>
</protein>
<dbReference type="AlphaFoldDB" id="A0A1M4VSI0"/>
<dbReference type="PANTHER" id="PTHR34585:SF22">
    <property type="entry name" value="HELIX-TURN-HELIX DOMAIN-CONTAINING PROTEIN"/>
    <property type="match status" value="1"/>
</dbReference>
<accession>A0A1M4VSI0</accession>
<dbReference type="PANTHER" id="PTHR34585">
    <property type="match status" value="1"/>
</dbReference>
<dbReference type="OrthoDB" id="768005at2"/>
<sequence>MEINDSKFDKNMEHLHKRFEEILKLLKAKNRLNGETILDNQDLCIMLNLTPRSLQRYRSDGELPFIRVGGKPFYYESDVFKFLKARKQNPLPGEENTVDV</sequence>